<dbReference type="InterPro" id="IPR028096">
    <property type="entry name" value="EfeO_Cupredoxin"/>
</dbReference>
<evidence type="ECO:0000313" key="2">
    <source>
        <dbReference type="EMBL" id="OUL58236.1"/>
    </source>
</evidence>
<accession>A0A244CRX7</accession>
<feature type="domain" description="EfeO-type cupredoxin-like" evidence="1">
    <location>
        <begin position="22"/>
        <end position="110"/>
    </location>
</feature>
<keyword evidence="3" id="KW-1185">Reference proteome</keyword>
<proteinExistence type="predicted"/>
<evidence type="ECO:0000313" key="3">
    <source>
        <dbReference type="Proteomes" id="UP000194841"/>
    </source>
</evidence>
<dbReference type="SUPFAM" id="SSF49503">
    <property type="entry name" value="Cupredoxins"/>
    <property type="match status" value="1"/>
</dbReference>
<name>A0A244CRX7_PSEDV</name>
<protein>
    <recommendedName>
        <fullName evidence="1">EfeO-type cupredoxin-like domain-containing protein</fullName>
    </recommendedName>
</protein>
<dbReference type="OrthoDB" id="5958460at2"/>
<dbReference type="EMBL" id="MWPV01000002">
    <property type="protein sequence ID" value="OUL58236.1"/>
    <property type="molecule type" value="Genomic_DNA"/>
</dbReference>
<dbReference type="AlphaFoldDB" id="A0A244CRX7"/>
<evidence type="ECO:0000259" key="1">
    <source>
        <dbReference type="Pfam" id="PF13473"/>
    </source>
</evidence>
<comment type="caution">
    <text evidence="2">The sequence shown here is derived from an EMBL/GenBank/DDBJ whole genome shotgun (WGS) entry which is preliminary data.</text>
</comment>
<dbReference type="Gene3D" id="2.60.40.420">
    <property type="entry name" value="Cupredoxins - blue copper proteins"/>
    <property type="match status" value="1"/>
</dbReference>
<dbReference type="RefSeq" id="WP_086743544.1">
    <property type="nucleotide sequence ID" value="NZ_MWPV01000002.1"/>
</dbReference>
<sequence>MIKRRLITYSVVFSGLFLPLWAYAKHEVEVILKDHLFYPAQIEVPAYKKIKLIIRNQDNTPEEFDSFDLNREKVIFANRVASIFIGPLQPGEYHFFGEYSPNTAQGIVIAIEPKRERP</sequence>
<gene>
    <name evidence="2" type="ORF">B1199_07745</name>
</gene>
<dbReference type="InterPro" id="IPR008972">
    <property type="entry name" value="Cupredoxin"/>
</dbReference>
<reference evidence="2 3" key="1">
    <citation type="submission" date="2017-02" db="EMBL/GenBank/DDBJ databases">
        <title>Pseudoalteromonas ulvae TC14 Genome.</title>
        <authorList>
            <person name="Molmeret M."/>
        </authorList>
    </citation>
    <scope>NUCLEOTIDE SEQUENCE [LARGE SCALE GENOMIC DNA]</scope>
    <source>
        <strain evidence="2">TC14</strain>
    </source>
</reference>
<organism evidence="2 3">
    <name type="scientific">Pseudoalteromonas ulvae</name>
    <dbReference type="NCBI Taxonomy" id="107327"/>
    <lineage>
        <taxon>Bacteria</taxon>
        <taxon>Pseudomonadati</taxon>
        <taxon>Pseudomonadota</taxon>
        <taxon>Gammaproteobacteria</taxon>
        <taxon>Alteromonadales</taxon>
        <taxon>Pseudoalteromonadaceae</taxon>
        <taxon>Pseudoalteromonas</taxon>
    </lineage>
</organism>
<dbReference type="Proteomes" id="UP000194841">
    <property type="component" value="Unassembled WGS sequence"/>
</dbReference>
<dbReference type="Pfam" id="PF13473">
    <property type="entry name" value="Cupredoxin_1"/>
    <property type="match status" value="1"/>
</dbReference>